<evidence type="ECO:0000256" key="3">
    <source>
        <dbReference type="ARBA" id="ARBA00022884"/>
    </source>
</evidence>
<evidence type="ECO:0000256" key="8">
    <source>
        <dbReference type="SAM" id="MobiDB-lite"/>
    </source>
</evidence>
<dbReference type="GO" id="GO:0006457">
    <property type="term" value="P:protein folding"/>
    <property type="evidence" value="ECO:0007669"/>
    <property type="project" value="InterPro"/>
</dbReference>
<name>A0AAE1UNH9_9SOLA</name>
<dbReference type="Pfam" id="PF00076">
    <property type="entry name" value="RRM_1"/>
    <property type="match status" value="1"/>
</dbReference>
<comment type="catalytic activity">
    <reaction evidence="1 7">
        <text>[protein]-peptidylproline (omega=180) = [protein]-peptidylproline (omega=0)</text>
        <dbReference type="Rhea" id="RHEA:16237"/>
        <dbReference type="Rhea" id="RHEA-COMP:10747"/>
        <dbReference type="Rhea" id="RHEA-COMP:10748"/>
        <dbReference type="ChEBI" id="CHEBI:83833"/>
        <dbReference type="ChEBI" id="CHEBI:83834"/>
        <dbReference type="EC" id="5.2.1.8"/>
    </reaction>
</comment>
<dbReference type="PRINTS" id="PR00153">
    <property type="entry name" value="CSAPPISMRASE"/>
</dbReference>
<keyword evidence="5 7" id="KW-0413">Isomerase</keyword>
<feature type="compositionally biased region" description="Acidic residues" evidence="8">
    <location>
        <begin position="113"/>
        <end position="130"/>
    </location>
</feature>
<dbReference type="SMART" id="SM00360">
    <property type="entry name" value="RRM"/>
    <property type="match status" value="1"/>
</dbReference>
<dbReference type="PANTHER" id="PTHR11071">
    <property type="entry name" value="PEPTIDYL-PROLYL CIS-TRANS ISOMERASE"/>
    <property type="match status" value="1"/>
</dbReference>
<dbReference type="EC" id="5.2.1.8" evidence="7"/>
<dbReference type="SUPFAM" id="SSF54928">
    <property type="entry name" value="RNA-binding domain, RBD"/>
    <property type="match status" value="1"/>
</dbReference>
<dbReference type="Gene3D" id="3.30.70.330">
    <property type="match status" value="1"/>
</dbReference>
<keyword evidence="4 7" id="KW-0697">Rotamase</keyword>
<dbReference type="SUPFAM" id="SSF50891">
    <property type="entry name" value="Cyclophilin-like"/>
    <property type="match status" value="1"/>
</dbReference>
<dbReference type="EMBL" id="JAVYJV010000041">
    <property type="protein sequence ID" value="KAK4337282.1"/>
    <property type="molecule type" value="Genomic_DNA"/>
</dbReference>
<dbReference type="InterPro" id="IPR002130">
    <property type="entry name" value="Cyclophilin-type_PPIase_dom"/>
</dbReference>
<reference evidence="11" key="1">
    <citation type="submission" date="2023-12" db="EMBL/GenBank/DDBJ databases">
        <title>Genome assembly of Anisodus tanguticus.</title>
        <authorList>
            <person name="Wang Y.-J."/>
        </authorList>
    </citation>
    <scope>NUCLEOTIDE SEQUENCE</scope>
    <source>
        <strain evidence="11">KB-2021</strain>
        <tissue evidence="11">Leaf</tissue>
    </source>
</reference>
<keyword evidence="3 6" id="KW-0694">RNA-binding</keyword>
<dbReference type="PROSITE" id="PS50102">
    <property type="entry name" value="RRM"/>
    <property type="match status" value="1"/>
</dbReference>
<evidence type="ECO:0000313" key="11">
    <source>
        <dbReference type="EMBL" id="KAK4337282.1"/>
    </source>
</evidence>
<dbReference type="CDD" id="cd12347">
    <property type="entry name" value="RRM_PPIE"/>
    <property type="match status" value="1"/>
</dbReference>
<comment type="caution">
    <text evidence="11">The sequence shown here is derived from an EMBL/GenBank/DDBJ whole genome shotgun (WGS) entry which is preliminary data.</text>
</comment>
<evidence type="ECO:0000313" key="12">
    <source>
        <dbReference type="Proteomes" id="UP001291623"/>
    </source>
</evidence>
<dbReference type="AlphaFoldDB" id="A0AAE1UNH9"/>
<proteinExistence type="inferred from homology"/>
<dbReference type="GO" id="GO:0003723">
    <property type="term" value="F:RNA binding"/>
    <property type="evidence" value="ECO:0007669"/>
    <property type="project" value="UniProtKB-UniRule"/>
</dbReference>
<sequence length="269" mass="30461">MSNKRMIYVGGLADEVSEDILKAAFIPFGELIEVNLPIDYSTEKHKGFCFIEFEESEDAASAIENMNDAEICGKTIKVNLAKPLKSKDTSSKAIWQDDQWLQKYAGKSGKEEVENENDNNEEVVNNNEEDTVAIEKPINNNPEVYFDIRIDGHFSGRIKILLRKDIVPLTAENFRCLCTHEKGFGFKDTIFHRVIPGFMLQGGDITNNDGTGGKSIYGKKFDDENFTLKHSFPGVLSMANSGPNTNSSQFFITTVRTEWFLDKLFKEWM</sequence>
<dbReference type="FunFam" id="2.40.100.10:FF:000025">
    <property type="entry name" value="Peptidyl-prolyl cis-trans isomerase CYP19-2"/>
    <property type="match status" value="1"/>
</dbReference>
<dbReference type="GO" id="GO:0005739">
    <property type="term" value="C:mitochondrion"/>
    <property type="evidence" value="ECO:0007669"/>
    <property type="project" value="TreeGrafter"/>
</dbReference>
<accession>A0AAE1UNH9</accession>
<dbReference type="PANTHER" id="PTHR11071:SF561">
    <property type="entry name" value="PEPTIDYL-PROLYL CIS-TRANS ISOMERASE D-RELATED"/>
    <property type="match status" value="1"/>
</dbReference>
<dbReference type="GO" id="GO:0003755">
    <property type="term" value="F:peptidyl-prolyl cis-trans isomerase activity"/>
    <property type="evidence" value="ECO:0007669"/>
    <property type="project" value="UniProtKB-UniRule"/>
</dbReference>
<feature type="domain" description="PPIase cyclophilin-type" evidence="9">
    <location>
        <begin position="145"/>
        <end position="262"/>
    </location>
</feature>
<dbReference type="InterPro" id="IPR012677">
    <property type="entry name" value="Nucleotide-bd_a/b_plait_sf"/>
</dbReference>
<dbReference type="InterPro" id="IPR029000">
    <property type="entry name" value="Cyclophilin-like_dom_sf"/>
</dbReference>
<protein>
    <recommendedName>
        <fullName evidence="7">Peptidyl-prolyl cis-trans isomerase</fullName>
        <shortName evidence="7">PPIase</shortName>
        <ecNumber evidence="7">5.2.1.8</ecNumber>
    </recommendedName>
</protein>
<evidence type="ECO:0000256" key="5">
    <source>
        <dbReference type="ARBA" id="ARBA00023235"/>
    </source>
</evidence>
<dbReference type="InterPro" id="IPR034168">
    <property type="entry name" value="PPIE_RRM"/>
</dbReference>
<evidence type="ECO:0000256" key="2">
    <source>
        <dbReference type="ARBA" id="ARBA00007365"/>
    </source>
</evidence>
<keyword evidence="12" id="KW-1185">Reference proteome</keyword>
<feature type="region of interest" description="Disordered" evidence="8">
    <location>
        <begin position="107"/>
        <end position="130"/>
    </location>
</feature>
<dbReference type="InterPro" id="IPR035979">
    <property type="entry name" value="RBD_domain_sf"/>
</dbReference>
<dbReference type="Gene3D" id="2.40.100.10">
    <property type="entry name" value="Cyclophilin-like"/>
    <property type="match status" value="1"/>
</dbReference>
<comment type="similarity">
    <text evidence="2 7">Belongs to the cyclophilin-type PPIase family.</text>
</comment>
<evidence type="ECO:0000259" key="9">
    <source>
        <dbReference type="PROSITE" id="PS50072"/>
    </source>
</evidence>
<gene>
    <name evidence="11" type="ORF">RND71_043280</name>
</gene>
<dbReference type="InterPro" id="IPR020892">
    <property type="entry name" value="Cyclophilin-type_PPIase_CS"/>
</dbReference>
<evidence type="ECO:0000256" key="1">
    <source>
        <dbReference type="ARBA" id="ARBA00000971"/>
    </source>
</evidence>
<dbReference type="PROSITE" id="PS00170">
    <property type="entry name" value="CSA_PPIASE_1"/>
    <property type="match status" value="1"/>
</dbReference>
<feature type="domain" description="RRM" evidence="10">
    <location>
        <begin position="5"/>
        <end position="83"/>
    </location>
</feature>
<dbReference type="Proteomes" id="UP001291623">
    <property type="component" value="Unassembled WGS sequence"/>
</dbReference>
<evidence type="ECO:0000256" key="6">
    <source>
        <dbReference type="PROSITE-ProRule" id="PRU00176"/>
    </source>
</evidence>
<evidence type="ECO:0000256" key="7">
    <source>
        <dbReference type="RuleBase" id="RU363019"/>
    </source>
</evidence>
<organism evidence="11 12">
    <name type="scientific">Anisodus tanguticus</name>
    <dbReference type="NCBI Taxonomy" id="243964"/>
    <lineage>
        <taxon>Eukaryota</taxon>
        <taxon>Viridiplantae</taxon>
        <taxon>Streptophyta</taxon>
        <taxon>Embryophyta</taxon>
        <taxon>Tracheophyta</taxon>
        <taxon>Spermatophyta</taxon>
        <taxon>Magnoliopsida</taxon>
        <taxon>eudicotyledons</taxon>
        <taxon>Gunneridae</taxon>
        <taxon>Pentapetalae</taxon>
        <taxon>asterids</taxon>
        <taxon>lamiids</taxon>
        <taxon>Solanales</taxon>
        <taxon>Solanaceae</taxon>
        <taxon>Solanoideae</taxon>
        <taxon>Hyoscyameae</taxon>
        <taxon>Anisodus</taxon>
    </lineage>
</organism>
<evidence type="ECO:0000259" key="10">
    <source>
        <dbReference type="PROSITE" id="PS50102"/>
    </source>
</evidence>
<dbReference type="Pfam" id="PF00160">
    <property type="entry name" value="Pro_isomerase"/>
    <property type="match status" value="1"/>
</dbReference>
<comment type="function">
    <text evidence="7">PPIases accelerate the folding of proteins. It catalyzes the cis-trans isomerization of proline imidic peptide bonds in oligopeptides.</text>
</comment>
<dbReference type="PROSITE" id="PS50072">
    <property type="entry name" value="CSA_PPIASE_2"/>
    <property type="match status" value="1"/>
</dbReference>
<evidence type="ECO:0000256" key="4">
    <source>
        <dbReference type="ARBA" id="ARBA00023110"/>
    </source>
</evidence>
<dbReference type="GO" id="GO:0016018">
    <property type="term" value="F:cyclosporin A binding"/>
    <property type="evidence" value="ECO:0007669"/>
    <property type="project" value="TreeGrafter"/>
</dbReference>
<dbReference type="InterPro" id="IPR000504">
    <property type="entry name" value="RRM_dom"/>
</dbReference>